<proteinExistence type="predicted"/>
<evidence type="ECO:0000259" key="3">
    <source>
        <dbReference type="SMART" id="SM00136"/>
    </source>
</evidence>
<name>M7BMB7_CHEMY</name>
<dbReference type="SMART" id="SM00136">
    <property type="entry name" value="LamNT"/>
    <property type="match status" value="1"/>
</dbReference>
<gene>
    <name evidence="4" type="ORF">UY3_04414</name>
</gene>
<keyword evidence="2" id="KW-0424">Laminin EGF-like domain</keyword>
<dbReference type="Gene3D" id="1.10.10.60">
    <property type="entry name" value="Homeodomain-like"/>
    <property type="match status" value="1"/>
</dbReference>
<evidence type="ECO:0000256" key="2">
    <source>
        <dbReference type="ARBA" id="ARBA00023292"/>
    </source>
</evidence>
<evidence type="ECO:0000313" key="5">
    <source>
        <dbReference type="Proteomes" id="UP000031443"/>
    </source>
</evidence>
<keyword evidence="1" id="KW-1015">Disulfide bond</keyword>
<organism evidence="4 5">
    <name type="scientific">Chelonia mydas</name>
    <name type="common">Green sea-turtle</name>
    <name type="synonym">Chelonia agassizi</name>
    <dbReference type="NCBI Taxonomy" id="8469"/>
    <lineage>
        <taxon>Eukaryota</taxon>
        <taxon>Metazoa</taxon>
        <taxon>Chordata</taxon>
        <taxon>Craniata</taxon>
        <taxon>Vertebrata</taxon>
        <taxon>Euteleostomi</taxon>
        <taxon>Archelosauria</taxon>
        <taxon>Testudinata</taxon>
        <taxon>Testudines</taxon>
        <taxon>Cryptodira</taxon>
        <taxon>Durocryptodira</taxon>
        <taxon>Americhelydia</taxon>
        <taxon>Chelonioidea</taxon>
        <taxon>Cheloniidae</taxon>
        <taxon>Chelonia</taxon>
    </lineage>
</organism>
<dbReference type="GO" id="GO:0005201">
    <property type="term" value="F:extracellular matrix structural constituent"/>
    <property type="evidence" value="ECO:0007669"/>
    <property type="project" value="TreeGrafter"/>
</dbReference>
<evidence type="ECO:0000313" key="4">
    <source>
        <dbReference type="EMBL" id="EMP38379.1"/>
    </source>
</evidence>
<dbReference type="PANTHER" id="PTHR10574">
    <property type="entry name" value="NETRIN/LAMININ-RELATED"/>
    <property type="match status" value="1"/>
</dbReference>
<dbReference type="Proteomes" id="UP000031443">
    <property type="component" value="Unassembled WGS sequence"/>
</dbReference>
<dbReference type="EMBL" id="KB519916">
    <property type="protein sequence ID" value="EMP38379.1"/>
    <property type="molecule type" value="Genomic_DNA"/>
</dbReference>
<dbReference type="GO" id="GO:0009887">
    <property type="term" value="P:animal organ morphogenesis"/>
    <property type="evidence" value="ECO:0007669"/>
    <property type="project" value="TreeGrafter"/>
</dbReference>
<dbReference type="GO" id="GO:0007411">
    <property type="term" value="P:axon guidance"/>
    <property type="evidence" value="ECO:0007669"/>
    <property type="project" value="TreeGrafter"/>
</dbReference>
<sequence length="241" mass="26416">MQSQNRKRVPAWSEWETQDLTVVWGEESVQAELRSSRRNADIYAKLMQGMVERGYTRDAQQYLPKDEGGKWSLRGQFCDYCNAADPNKAHPITNAIDGTERWWQSPPLSLGLQYNEVNVTLDLGQLGGQRMVAAGWEPSSEGSNTTSNGAEVKAAWYDIATHTTALLLPAGQKGGHTIPYHAIFISALLLTVPLPSELGSQPAATALQPPSSEGSAEVRMAILQPSYFSQISQSMTRFSGS</sequence>
<dbReference type="GO" id="GO:0005604">
    <property type="term" value="C:basement membrane"/>
    <property type="evidence" value="ECO:0007669"/>
    <property type="project" value="TreeGrafter"/>
</dbReference>
<feature type="domain" description="Laminin N-terminal" evidence="3">
    <location>
        <begin position="14"/>
        <end position="238"/>
    </location>
</feature>
<dbReference type="PANTHER" id="PTHR10574:SF406">
    <property type="entry name" value="LAMININ SUBUNIT ALPHA 5"/>
    <property type="match status" value="1"/>
</dbReference>
<dbReference type="Gene3D" id="2.60.120.260">
    <property type="entry name" value="Galactose-binding domain-like"/>
    <property type="match status" value="1"/>
</dbReference>
<dbReference type="STRING" id="8469.M7BMB7"/>
<accession>M7BMB7</accession>
<dbReference type="GO" id="GO:0009888">
    <property type="term" value="P:tissue development"/>
    <property type="evidence" value="ECO:0007669"/>
    <property type="project" value="TreeGrafter"/>
</dbReference>
<dbReference type="InterPro" id="IPR008211">
    <property type="entry name" value="Laminin_N"/>
</dbReference>
<protein>
    <submittedName>
        <fullName evidence="4">Laminin subunit alpha-5</fullName>
    </submittedName>
</protein>
<dbReference type="InterPro" id="IPR050440">
    <property type="entry name" value="Laminin/Netrin_ECM"/>
</dbReference>
<evidence type="ECO:0000256" key="1">
    <source>
        <dbReference type="ARBA" id="ARBA00023157"/>
    </source>
</evidence>
<reference evidence="5" key="1">
    <citation type="journal article" date="2013" name="Nat. Genet.">
        <title>The draft genomes of soft-shell turtle and green sea turtle yield insights into the development and evolution of the turtle-specific body plan.</title>
        <authorList>
            <person name="Wang Z."/>
            <person name="Pascual-Anaya J."/>
            <person name="Zadissa A."/>
            <person name="Li W."/>
            <person name="Niimura Y."/>
            <person name="Huang Z."/>
            <person name="Li C."/>
            <person name="White S."/>
            <person name="Xiong Z."/>
            <person name="Fang D."/>
            <person name="Wang B."/>
            <person name="Ming Y."/>
            <person name="Chen Y."/>
            <person name="Zheng Y."/>
            <person name="Kuraku S."/>
            <person name="Pignatelli M."/>
            <person name="Herrero J."/>
            <person name="Beal K."/>
            <person name="Nozawa M."/>
            <person name="Li Q."/>
            <person name="Wang J."/>
            <person name="Zhang H."/>
            <person name="Yu L."/>
            <person name="Shigenobu S."/>
            <person name="Wang J."/>
            <person name="Liu J."/>
            <person name="Flicek P."/>
            <person name="Searle S."/>
            <person name="Wang J."/>
            <person name="Kuratani S."/>
            <person name="Yin Y."/>
            <person name="Aken B."/>
            <person name="Zhang G."/>
            <person name="Irie N."/>
        </authorList>
    </citation>
    <scope>NUCLEOTIDE SEQUENCE [LARGE SCALE GENOMIC DNA]</scope>
</reference>
<keyword evidence="5" id="KW-1185">Reference proteome</keyword>
<dbReference type="Pfam" id="PF00055">
    <property type="entry name" value="Laminin_N"/>
    <property type="match status" value="1"/>
</dbReference>
<dbReference type="AlphaFoldDB" id="M7BMB7"/>